<dbReference type="InterPro" id="IPR029787">
    <property type="entry name" value="Nucleotide_cyclase"/>
</dbReference>
<dbReference type="PANTHER" id="PTHR43081">
    <property type="entry name" value="ADENYLATE CYCLASE, TERMINAL-DIFFERENTIATION SPECIFIC-RELATED"/>
    <property type="match status" value="1"/>
</dbReference>
<evidence type="ECO:0000313" key="3">
    <source>
        <dbReference type="EMBL" id="MDR6288770.1"/>
    </source>
</evidence>
<dbReference type="PROSITE" id="PS50125">
    <property type="entry name" value="GUANYLATE_CYCLASE_2"/>
    <property type="match status" value="1"/>
</dbReference>
<keyword evidence="4" id="KW-1185">Reference proteome</keyword>
<evidence type="ECO:0000313" key="4">
    <source>
        <dbReference type="Proteomes" id="UP001262410"/>
    </source>
</evidence>
<dbReference type="Proteomes" id="UP001262410">
    <property type="component" value="Unassembled WGS sequence"/>
</dbReference>
<dbReference type="PANTHER" id="PTHR43081:SF1">
    <property type="entry name" value="ADENYLATE CYCLASE, TERMINAL-DIFFERENTIATION SPECIFIC"/>
    <property type="match status" value="1"/>
</dbReference>
<dbReference type="InterPro" id="IPR001054">
    <property type="entry name" value="A/G_cyclase"/>
</dbReference>
<accession>A0ABU1JJI9</accession>
<dbReference type="Gene3D" id="3.30.70.1230">
    <property type="entry name" value="Nucleotide cyclase"/>
    <property type="match status" value="1"/>
</dbReference>
<dbReference type="SUPFAM" id="SSF55073">
    <property type="entry name" value="Nucleotide cyclase"/>
    <property type="match status" value="1"/>
</dbReference>
<dbReference type="Pfam" id="PF00211">
    <property type="entry name" value="Guanylate_cyc"/>
    <property type="match status" value="1"/>
</dbReference>
<dbReference type="RefSeq" id="WP_309792796.1">
    <property type="nucleotide sequence ID" value="NZ_JAVDPW010000002.1"/>
</dbReference>
<dbReference type="CDD" id="cd18773">
    <property type="entry name" value="PDC1_HK_sensor"/>
    <property type="match status" value="1"/>
</dbReference>
<sequence length="617" mass="65138">MTELQNTVDRRDALPRRRTIPLSGTLAVVMAGLVALTAIDVLAVFWFMTASTTRDLLAKAAQLGLYSVQARIADRFTPVEDQLAFLTREVAAGRVDPDDGAALDRLMTGALAGAPQVRVLSFVAPDGAIRGVTQGPEGVFPFTDTIHTDGERQEIEEARGHDDPTWGPVYFVADPALRTSVANLRQPIHAGGAFAGIFTATLTVDALSDHLKAIAESNPGTTPFILYGRDRVLAHPAMAVQRPALSREQPLPGLDALGDPFLAALWTEGEPEAVGDADLDARVVRRDGDGRVILTRTITGYAPVPLTVGVEVPVSALDKPTSDLLRAGLAGLAVLAIAILVAIWVSRMIVRPVGAMAREVRAVGSLDFAALHPLPGSLFSELNDQARAYNTMLTGLRWLETYVPKSLVRRLLRSGGSGEVASAERMVTVMFTDVVDFTAVAEPMPAAEVAAMLNAHFDLLGRCVEAEGGTIDKFIGDCVMAFWGAPDDQPDHADRALRAARAIAAAMAADNAARRGRGLPAVRVRIGIHSGPVVAGNIGMTGRSGYTIVGDTVNLGNRLEQLGKTVAPGDEVTILVSGATVALSSADRSDLQALGAQAVSGRRAEIEVYRLAATAKA</sequence>
<comment type="caution">
    <text evidence="3">The sequence shown here is derived from an EMBL/GenBank/DDBJ whole genome shotgun (WGS) entry which is preliminary data.</text>
</comment>
<evidence type="ECO:0000259" key="2">
    <source>
        <dbReference type="PROSITE" id="PS50125"/>
    </source>
</evidence>
<name>A0ABU1JJI9_9PROT</name>
<dbReference type="InterPro" id="IPR050697">
    <property type="entry name" value="Adenylyl/Guanylyl_Cyclase_3/4"/>
</dbReference>
<keyword evidence="1" id="KW-0472">Membrane</keyword>
<evidence type="ECO:0000256" key="1">
    <source>
        <dbReference type="SAM" id="Phobius"/>
    </source>
</evidence>
<proteinExistence type="predicted"/>
<dbReference type="CDD" id="cd07302">
    <property type="entry name" value="CHD"/>
    <property type="match status" value="1"/>
</dbReference>
<feature type="transmembrane region" description="Helical" evidence="1">
    <location>
        <begin position="324"/>
        <end position="346"/>
    </location>
</feature>
<dbReference type="EMBL" id="JAVDPW010000002">
    <property type="protein sequence ID" value="MDR6288770.1"/>
    <property type="molecule type" value="Genomic_DNA"/>
</dbReference>
<feature type="domain" description="Guanylate cyclase" evidence="2">
    <location>
        <begin position="428"/>
        <end position="560"/>
    </location>
</feature>
<reference evidence="3 4" key="1">
    <citation type="submission" date="2023-07" db="EMBL/GenBank/DDBJ databases">
        <title>Sorghum-associated microbial communities from plants grown in Nebraska, USA.</title>
        <authorList>
            <person name="Schachtman D."/>
        </authorList>
    </citation>
    <scope>NUCLEOTIDE SEQUENCE [LARGE SCALE GENOMIC DNA]</scope>
    <source>
        <strain evidence="3 4">584</strain>
    </source>
</reference>
<dbReference type="Gene3D" id="6.10.340.10">
    <property type="match status" value="1"/>
</dbReference>
<keyword evidence="1" id="KW-1133">Transmembrane helix</keyword>
<feature type="transmembrane region" description="Helical" evidence="1">
    <location>
        <begin position="20"/>
        <end position="48"/>
    </location>
</feature>
<organism evidence="3 4">
    <name type="scientific">Inquilinus ginsengisoli</name>
    <dbReference type="NCBI Taxonomy" id="363840"/>
    <lineage>
        <taxon>Bacteria</taxon>
        <taxon>Pseudomonadati</taxon>
        <taxon>Pseudomonadota</taxon>
        <taxon>Alphaproteobacteria</taxon>
        <taxon>Rhodospirillales</taxon>
        <taxon>Rhodospirillaceae</taxon>
        <taxon>Inquilinus</taxon>
    </lineage>
</organism>
<protein>
    <submittedName>
        <fullName evidence="3">Class 3 adenylate cyclase</fullName>
    </submittedName>
</protein>
<keyword evidence="1" id="KW-0812">Transmembrane</keyword>
<gene>
    <name evidence="3" type="ORF">E9232_001277</name>
</gene>
<dbReference type="SMART" id="SM00044">
    <property type="entry name" value="CYCc"/>
    <property type="match status" value="1"/>
</dbReference>